<protein>
    <submittedName>
        <fullName evidence="2">Histone-lysine N-methyltransferase</fullName>
    </submittedName>
</protein>
<dbReference type="WBParaSite" id="RSKR_0000923100.1">
    <property type="protein sequence ID" value="RSKR_0000923100.1"/>
    <property type="gene ID" value="RSKR_0000923100"/>
</dbReference>
<sequence length="2266" mass="254036">MDHDIDESSSDSPGSSFPTTPDLNLPIRRSERALQRRNIIKSAADKTCHRCHDVVSQKDAAHFCASCQSSVHFDCDLTVDPFLEKAQIYKCKRCKETSQEPTTTQRPSFTIGSSETEPPSAPSPSISRPSTSYKPLGNSAQMMLGDTFDSDIFSTNSSPTNDNLSVESTSFRNSPVVFTRDTLSNGSTDNEDIMRPVRLSNLPHRTRGGGVKRGGPGSRGKRGRGRGGGAVGALIPVIIEEEVMTSVTPPVRATRARGIKSDGASSGKGVKATRGRKPKAVVSFSQSNSTTNLQAILGGSERGASSISKLSTTSSRSPEDTEYNRTIIVANADDKYLLTIPICLICGSAGKGVEGSMIRCCTCAQSYHTYCVNMHTKLSSALESKGWRCLDCSVCEGCGKGSDEPNLLLCDGCDVSFHIYCMDPPLSKIPSASYRCKDCARCCRCSKIVPSNYDLSKMDSLCEVCYSLRKCPKCTLLYDENDAIIKCHRCMRWLHGKCEDLLTDIHLEAASENFFNCSLCVPKIKDETNFPVIVDNVMMNRIGTEKFCSTGNPILQQQLNYNATKDSIYRSSSAMSNTEGASVNGNGVGDQVLGNEDGSNLMMDDCDNLSIQNWAGNRNLGTVGPATKAMLRTQYCSSNSKRGAKLGVGGFVVRNPRKTNFTSIDRGDEEEPTGSSIPVTPSDFGDGSKPKQRKTRRSRKPAMEENYPIAIQAAFFGNDGVDSKGIIDCEVEEPELEETFRPDIEEMSANKCFMLGKETSSQLRQAERDDRDIKDLLDFQLPDNQGEDLDFVSFFEELDYDDPVLDDEDNAMEPQVVLSDQDAENLLPNVPAAIALGHLSIKQKMMASEGKRQQNRGNNSMKDWEEDEPLGEKATKAAVLYSNLHFPELRKHHPNWSDRAKLIHRNWRALSAEDRNQFVGMARDNRSKQVKQAKLNNSAGQAPPNKGFKVPPTPGTNDSLEGTFKSEYDSAQPSFLSCDNGTNGASKGFVNIINPILQTLPPDLAKDYDIMTKKRQNNQAQLCELEGEIAKIKRNKKNLGAKIRAQTKTAKEIDENVNVDTIAENEKRQLEGLNGTLSSKQGELDILKKESKAVEANISKFEKKNSIDKMVAQENGSLVGECSQFARLDDNPSPEEEPTVTKRIRKRKKAFPYQRSRTLGGISFDALSSDLERDVFCKLDELVHEIDIKERAPEYETIEELIKVKRKRAPNKATTVKTPVVESGKLAEGDQIIATIQNELKHLPLISRMAREPEQVITTELYKKFRCIDIPRKEEFYVARCEYGKVSIKFMVDSIDVMTKPLTQIFKPLSTNGQLKLKDIYNNVAFEDIVRKKSIKFTSINQKPALGVLLGKSRKVYETYPPASSAVQENNHLRTGYPGFKGVSCDGSDDFFYNHTPVPRVVEIKIEMEQNELDDAEAAMNDLKNILKVHNEHHFKFEIKEMNGKKDMVRQVSTKRNLDNEQNHIAPKKRCLGEGNQRYPQPTQLPSNASFGECIVGCNYCDKPFPRYTTESNLIEVGLRYAFRNDNNYCGYNCYVLDVINKNIPLKPDHLNILHPIIEKPKYEKLSEICTAHFVKNLGNPDFLSSVNSTPNKVEVDYMAREVVVRPDLKDCLSISTSNVGSTSTAQVTPNPYFNMNQDSMSAFRTPREKVIRMCDLPIFGHPFSANSKSVDFKWKGEVWKIVSKELLESFSCPSLEIKGKLGQMGKQYCVGEVQDDIEDNRYCGFCFYKGDGKQEKLGRLINVFPSVWVHVNCALWSSGVYESPNGCLKNVEDALDRAQSVKCSCCNGVGASMKCYKLECGSCYHLPCAISRNGSFAKDKLFYCRSHTDIKEDLLVDNLECLRKIYIEKDENYWLTTSCQQRWHDMNLVLRVGSLIFHNAGELHHGNFKNCYTKDYIYPIGYKVSRFFWNDKNSSVCELYDFEIIEKDKTPIFKVTRVSDQQRWESSNCTEVFIDIMAKIQRMRDSTSTNLLKLFGSSLKGESLFGLSEPSIIKIVESLPGVGQILAYVFKYGEKELLEMPLAENKAGCARCENITNYKKPIKTSNTMNIAVPTTPKKKIYGDSKRNCARNRLTILFPQATDKQLKEWKASGFTEDMLSEGKNKFDPGNTNTYTQFRKMDNEWKDMVYLSKSMIAGLGLFAKRKIDMHCMIIEYKGEVIRSEVGNVRERQYIAAGKGIYMFRADDDTINDATLVGGLARYINHSCDPNCFTKVYEFNGEKKIVILACRPIRPGEELTYDYQFELEDCEDKIPCMCGCPNCIKFMN</sequence>
<reference evidence="2" key="1">
    <citation type="submission" date="2016-11" db="UniProtKB">
        <authorList>
            <consortium name="WormBaseParasite"/>
        </authorList>
    </citation>
    <scope>IDENTIFICATION</scope>
    <source>
        <strain evidence="2">KR3021</strain>
    </source>
</reference>
<dbReference type="Proteomes" id="UP000095286">
    <property type="component" value="Unplaced"/>
</dbReference>
<organism evidence="1 2">
    <name type="scientific">Rhabditophanes sp. KR3021</name>
    <dbReference type="NCBI Taxonomy" id="114890"/>
    <lineage>
        <taxon>Eukaryota</taxon>
        <taxon>Metazoa</taxon>
        <taxon>Ecdysozoa</taxon>
        <taxon>Nematoda</taxon>
        <taxon>Chromadorea</taxon>
        <taxon>Rhabditida</taxon>
        <taxon>Tylenchina</taxon>
        <taxon>Panagrolaimomorpha</taxon>
        <taxon>Strongyloidoidea</taxon>
        <taxon>Alloionematidae</taxon>
        <taxon>Rhabditophanes</taxon>
    </lineage>
</organism>
<accession>A0AC35U9E1</accession>
<evidence type="ECO:0000313" key="2">
    <source>
        <dbReference type="WBParaSite" id="RSKR_0000923100.1"/>
    </source>
</evidence>
<evidence type="ECO:0000313" key="1">
    <source>
        <dbReference type="Proteomes" id="UP000095286"/>
    </source>
</evidence>
<proteinExistence type="predicted"/>
<name>A0AC35U9E1_9BILA</name>